<proteinExistence type="predicted"/>
<comment type="caution">
    <text evidence="2">The sequence shown here is derived from an EMBL/GenBank/DDBJ whole genome shotgun (WGS) entry which is preliminary data.</text>
</comment>
<organism evidence="2 3">
    <name type="scientific">Marasmius crinis-equi</name>
    <dbReference type="NCBI Taxonomy" id="585013"/>
    <lineage>
        <taxon>Eukaryota</taxon>
        <taxon>Fungi</taxon>
        <taxon>Dikarya</taxon>
        <taxon>Basidiomycota</taxon>
        <taxon>Agaricomycotina</taxon>
        <taxon>Agaricomycetes</taxon>
        <taxon>Agaricomycetidae</taxon>
        <taxon>Agaricales</taxon>
        <taxon>Marasmiineae</taxon>
        <taxon>Marasmiaceae</taxon>
        <taxon>Marasmius</taxon>
    </lineage>
</organism>
<evidence type="ECO:0000256" key="1">
    <source>
        <dbReference type="SAM" id="MobiDB-lite"/>
    </source>
</evidence>
<evidence type="ECO:0000313" key="2">
    <source>
        <dbReference type="EMBL" id="KAL0573177.1"/>
    </source>
</evidence>
<keyword evidence="3" id="KW-1185">Reference proteome</keyword>
<dbReference type="Proteomes" id="UP001465976">
    <property type="component" value="Unassembled WGS sequence"/>
</dbReference>
<feature type="region of interest" description="Disordered" evidence="1">
    <location>
        <begin position="17"/>
        <end position="55"/>
    </location>
</feature>
<gene>
    <name evidence="2" type="ORF">V5O48_008788</name>
</gene>
<accession>A0ABR3FD26</accession>
<feature type="compositionally biased region" description="Acidic residues" evidence="1">
    <location>
        <begin position="40"/>
        <end position="52"/>
    </location>
</feature>
<evidence type="ECO:0000313" key="3">
    <source>
        <dbReference type="Proteomes" id="UP001465976"/>
    </source>
</evidence>
<name>A0ABR3FD26_9AGAR</name>
<protein>
    <submittedName>
        <fullName evidence="2">Uncharacterized protein</fullName>
    </submittedName>
</protein>
<reference evidence="2 3" key="1">
    <citation type="submission" date="2024-02" db="EMBL/GenBank/DDBJ databases">
        <title>A draft genome for the cacao thread blight pathogen Marasmius crinis-equi.</title>
        <authorList>
            <person name="Cohen S.P."/>
            <person name="Baruah I.K."/>
            <person name="Amoako-Attah I."/>
            <person name="Bukari Y."/>
            <person name="Meinhardt L.W."/>
            <person name="Bailey B.A."/>
        </authorList>
    </citation>
    <scope>NUCLEOTIDE SEQUENCE [LARGE SCALE GENOMIC DNA]</scope>
    <source>
        <strain evidence="2 3">GH-76</strain>
    </source>
</reference>
<sequence length="291" mass="32479">MSMSYDQVADEVYKVPRRPFMGNPHPPFSDLISLPTSEKDGEEGLQEPEGSSEDSPIVLEQVEKAEFESFLSVLLVNPPFQATKLFQSFKIEEWISVLKLATQWNFFALRKLSIHYLSSNKGFKYIDRIVFARKYSVPRWFVEGIATAAFAFDSQISHSDAERLGLSTTVSLYHLKGVVRGHARRHGLRSNISSLSTKLFSAELLDMNMNDGFETVGDDKQLKELHDALPATNSGEKGSPNTWALSLDIPGHNVRSCACTVDAETNDFTISDIVSIPHSESSSSLPVRYVL</sequence>
<dbReference type="EMBL" id="JBAHYK010000534">
    <property type="protein sequence ID" value="KAL0573177.1"/>
    <property type="molecule type" value="Genomic_DNA"/>
</dbReference>